<sequence length="513" mass="57313">MNQTVLRRKFQSLASTAIVGAMLLGGAMPALSQELGRVVIAQHIDIDTLDGSQNVTTHHRYVFRHIYDPLITLDQNGDVQPALAESWENIDPVTWRFHLREGVKFQNGEPLTAEAVALAVEKSRDPAAQSRSTMALFSDVKVVDDHTVDIVTRVPAANALLQIADFIYPLPPKYYEEVGGSDFALKPVGTGAYKVKEWRRGDRIILEANPDWWAGTPKATEVVFWAIPEASTRVAAVLNGEADVASQVPPIQVTRFEGTEEARVGTSDAGVQPIWGGMINDREPFDDLRVRQAVNHAINKQAIVDRLLRGYGRVMNQPCSAATICYVEGLPDFKYDPEKAKALLAEAGVENLSVTLDAPIGIVPQAAEITEVVAGNLRAVGIEVTTRVEEWPVFSKRLFDVANRQAELGDMFLMYYKGGPTGEGTIRNITESTNDWNWTHFADAKIDENWKKALADFDPETRKATMQEISKIHHEQAPWFYLYEPLSIWGISNRIEWQPRNDDFIFVEDMEVR</sequence>
<dbReference type="GO" id="GO:0030288">
    <property type="term" value="C:outer membrane-bounded periplasmic space"/>
    <property type="evidence" value="ECO:0007669"/>
    <property type="project" value="UniProtKB-ARBA"/>
</dbReference>
<keyword evidence="7" id="KW-1185">Reference proteome</keyword>
<keyword evidence="3" id="KW-0813">Transport</keyword>
<gene>
    <name evidence="6" type="ORF">SAMN03080618_03331</name>
</gene>
<dbReference type="Gene3D" id="3.10.105.10">
    <property type="entry name" value="Dipeptide-binding Protein, Domain 3"/>
    <property type="match status" value="1"/>
</dbReference>
<dbReference type="InterPro" id="IPR039424">
    <property type="entry name" value="SBP_5"/>
</dbReference>
<dbReference type="PROSITE" id="PS01040">
    <property type="entry name" value="SBP_BACTERIAL_5"/>
    <property type="match status" value="1"/>
</dbReference>
<dbReference type="Gene3D" id="3.40.190.10">
    <property type="entry name" value="Periplasmic binding protein-like II"/>
    <property type="match status" value="1"/>
</dbReference>
<evidence type="ECO:0000256" key="4">
    <source>
        <dbReference type="ARBA" id="ARBA00022729"/>
    </source>
</evidence>
<dbReference type="SUPFAM" id="SSF53850">
    <property type="entry name" value="Periplasmic binding protein-like II"/>
    <property type="match status" value="1"/>
</dbReference>
<dbReference type="PIRSF" id="PIRSF002741">
    <property type="entry name" value="MppA"/>
    <property type="match status" value="1"/>
</dbReference>
<dbReference type="InterPro" id="IPR030678">
    <property type="entry name" value="Peptide/Ni-bd"/>
</dbReference>
<feature type="domain" description="Solute-binding protein family 5" evidence="5">
    <location>
        <begin position="79"/>
        <end position="398"/>
    </location>
</feature>
<dbReference type="STRING" id="1121003.SAMN03080618_03331"/>
<evidence type="ECO:0000313" key="7">
    <source>
        <dbReference type="Proteomes" id="UP000242763"/>
    </source>
</evidence>
<dbReference type="Gene3D" id="3.90.76.10">
    <property type="entry name" value="Dipeptide-binding Protein, Domain 1"/>
    <property type="match status" value="1"/>
</dbReference>
<dbReference type="Proteomes" id="UP000242763">
    <property type="component" value="Unassembled WGS sequence"/>
</dbReference>
<dbReference type="GO" id="GO:0043190">
    <property type="term" value="C:ATP-binding cassette (ABC) transporter complex"/>
    <property type="evidence" value="ECO:0007669"/>
    <property type="project" value="InterPro"/>
</dbReference>
<dbReference type="PANTHER" id="PTHR30290:SF9">
    <property type="entry name" value="OLIGOPEPTIDE-BINDING PROTEIN APPA"/>
    <property type="match status" value="1"/>
</dbReference>
<dbReference type="RefSeq" id="WP_091524682.1">
    <property type="nucleotide sequence ID" value="NZ_FORF01000029.1"/>
</dbReference>
<dbReference type="EMBL" id="FORF01000029">
    <property type="protein sequence ID" value="SFJ56457.1"/>
    <property type="molecule type" value="Genomic_DNA"/>
</dbReference>
<organism evidence="6 7">
    <name type="scientific">Aquamicrobium aerolatum DSM 21857</name>
    <dbReference type="NCBI Taxonomy" id="1121003"/>
    <lineage>
        <taxon>Bacteria</taxon>
        <taxon>Pseudomonadati</taxon>
        <taxon>Pseudomonadota</taxon>
        <taxon>Alphaproteobacteria</taxon>
        <taxon>Hyphomicrobiales</taxon>
        <taxon>Phyllobacteriaceae</taxon>
        <taxon>Aerobium</taxon>
    </lineage>
</organism>
<dbReference type="PANTHER" id="PTHR30290">
    <property type="entry name" value="PERIPLASMIC BINDING COMPONENT OF ABC TRANSPORTER"/>
    <property type="match status" value="1"/>
</dbReference>
<proteinExistence type="inferred from homology"/>
<evidence type="ECO:0000259" key="5">
    <source>
        <dbReference type="Pfam" id="PF00496"/>
    </source>
</evidence>
<reference evidence="7" key="1">
    <citation type="submission" date="2016-10" db="EMBL/GenBank/DDBJ databases">
        <authorList>
            <person name="Varghese N."/>
            <person name="Submissions S."/>
        </authorList>
    </citation>
    <scope>NUCLEOTIDE SEQUENCE [LARGE SCALE GENOMIC DNA]</scope>
    <source>
        <strain evidence="7">DSM 21857</strain>
    </source>
</reference>
<evidence type="ECO:0000313" key="6">
    <source>
        <dbReference type="EMBL" id="SFJ56457.1"/>
    </source>
</evidence>
<evidence type="ECO:0000256" key="1">
    <source>
        <dbReference type="ARBA" id="ARBA00004418"/>
    </source>
</evidence>
<dbReference type="GO" id="GO:1904680">
    <property type="term" value="F:peptide transmembrane transporter activity"/>
    <property type="evidence" value="ECO:0007669"/>
    <property type="project" value="TreeGrafter"/>
</dbReference>
<accession>A0A1I3SG95</accession>
<name>A0A1I3SG95_9HYPH</name>
<keyword evidence="4" id="KW-0732">Signal</keyword>
<protein>
    <submittedName>
        <fullName evidence="6">Peptide/nickel transport system substrate-binding protein</fullName>
    </submittedName>
</protein>
<comment type="subcellular location">
    <subcellularLocation>
        <location evidence="1">Periplasm</location>
    </subcellularLocation>
</comment>
<comment type="similarity">
    <text evidence="2">Belongs to the bacterial solute-binding protein 5 family.</text>
</comment>
<evidence type="ECO:0000256" key="3">
    <source>
        <dbReference type="ARBA" id="ARBA00022448"/>
    </source>
</evidence>
<evidence type="ECO:0000256" key="2">
    <source>
        <dbReference type="ARBA" id="ARBA00005695"/>
    </source>
</evidence>
<dbReference type="GO" id="GO:0015833">
    <property type="term" value="P:peptide transport"/>
    <property type="evidence" value="ECO:0007669"/>
    <property type="project" value="TreeGrafter"/>
</dbReference>
<dbReference type="OrthoDB" id="9803988at2"/>
<dbReference type="InterPro" id="IPR000914">
    <property type="entry name" value="SBP_5_dom"/>
</dbReference>
<dbReference type="Pfam" id="PF00496">
    <property type="entry name" value="SBP_bac_5"/>
    <property type="match status" value="1"/>
</dbReference>
<dbReference type="AlphaFoldDB" id="A0A1I3SG95"/>
<dbReference type="InterPro" id="IPR023765">
    <property type="entry name" value="SBP_5_CS"/>
</dbReference>